<dbReference type="EMBL" id="PGTB01000159">
    <property type="protein sequence ID" value="PJE34610.1"/>
    <property type="molecule type" value="Genomic_DNA"/>
</dbReference>
<gene>
    <name evidence="1" type="ORF">CVM52_21415</name>
</gene>
<dbReference type="Proteomes" id="UP000231553">
    <property type="component" value="Unassembled WGS sequence"/>
</dbReference>
<sequence length="259" mass="27420">MVRRISALIVILAALGIGFVYLARPRAPGLLAHDAVAVPVGETLEIYFTLENIGGPDALLAAASAAAGRAVIVRPEAFDNTPIPAGSRPVFARDGVYLRLEDPQQGLQAGALIPLVLTFAEAGEVALKARVAGAEAAAMDPHALHRNMEIDSGDSSAELSLEVTRQADGEGWDLAVETRNFEFFRPDQPESDVPDRPGQGHAHLYLNGLKLGRLYSNGATIGALPPGRYTVRVALNSNRHRPVMAGGKPVEARAEITAQ</sequence>
<keyword evidence="2" id="KW-1185">Reference proteome</keyword>
<dbReference type="AlphaFoldDB" id="A0A2M8IVQ1"/>
<name>A0A2M8IVQ1_9RHOB</name>
<reference evidence="1 2" key="1">
    <citation type="journal article" date="2018" name="Int. J. Syst. Evol. Microbiol.">
        <title>Pseudooceanicola lipolyticus sp. nov., a marine alphaproteobacterium, reclassification of Oceanicola flagellatus as Pseudooceanicola flagellatus comb. nov. and emended description of the genus Pseudooceanicola.</title>
        <authorList>
            <person name="Huang M.-M."/>
            <person name="Guo L.-L."/>
            <person name="Wu Y.-H."/>
            <person name="Lai Q.-L."/>
            <person name="Shao Z.-Z."/>
            <person name="Wang C.-S."/>
            <person name="Wu M."/>
            <person name="Xu X.-W."/>
        </authorList>
    </citation>
    <scope>NUCLEOTIDE SEQUENCE [LARGE SCALE GENOMIC DNA]</scope>
    <source>
        <strain evidence="1 2">157</strain>
    </source>
</reference>
<dbReference type="RefSeq" id="WP_100164424.1">
    <property type="nucleotide sequence ID" value="NZ_PGTB01000159.1"/>
</dbReference>
<dbReference type="InterPro" id="IPR036182">
    <property type="entry name" value="PCuAC_sf"/>
</dbReference>
<dbReference type="OrthoDB" id="6385276at2"/>
<proteinExistence type="predicted"/>
<dbReference type="InterPro" id="IPR007410">
    <property type="entry name" value="LpqE-like"/>
</dbReference>
<dbReference type="Pfam" id="PF04314">
    <property type="entry name" value="PCuAC"/>
    <property type="match status" value="1"/>
</dbReference>
<evidence type="ECO:0008006" key="3">
    <source>
        <dbReference type="Google" id="ProtNLM"/>
    </source>
</evidence>
<accession>A0A2M8IVQ1</accession>
<comment type="caution">
    <text evidence="1">The sequence shown here is derived from an EMBL/GenBank/DDBJ whole genome shotgun (WGS) entry which is preliminary data.</text>
</comment>
<organism evidence="1 2">
    <name type="scientific">Pseudooceanicola lipolyticus</name>
    <dbReference type="NCBI Taxonomy" id="2029104"/>
    <lineage>
        <taxon>Bacteria</taxon>
        <taxon>Pseudomonadati</taxon>
        <taxon>Pseudomonadota</taxon>
        <taxon>Alphaproteobacteria</taxon>
        <taxon>Rhodobacterales</taxon>
        <taxon>Paracoccaceae</taxon>
        <taxon>Pseudooceanicola</taxon>
    </lineage>
</organism>
<dbReference type="SUPFAM" id="SSF110087">
    <property type="entry name" value="DR1885-like metal-binding protein"/>
    <property type="match status" value="1"/>
</dbReference>
<evidence type="ECO:0000313" key="2">
    <source>
        <dbReference type="Proteomes" id="UP000231553"/>
    </source>
</evidence>
<protein>
    <recommendedName>
        <fullName evidence="3">Copper chaperone PCu(A)C</fullName>
    </recommendedName>
</protein>
<dbReference type="Gene3D" id="2.60.40.1890">
    <property type="entry name" value="PCu(A)C copper chaperone"/>
    <property type="match status" value="1"/>
</dbReference>
<evidence type="ECO:0000313" key="1">
    <source>
        <dbReference type="EMBL" id="PJE34610.1"/>
    </source>
</evidence>